<dbReference type="GO" id="GO:0071782">
    <property type="term" value="C:endoplasmic reticulum tubular network"/>
    <property type="evidence" value="ECO:0007669"/>
    <property type="project" value="TreeGrafter"/>
</dbReference>
<accession>A0AAV4XYU2</accession>
<dbReference type="Pfam" id="PF03134">
    <property type="entry name" value="TB2_DP1_HVA22"/>
    <property type="match status" value="1"/>
</dbReference>
<feature type="signal peptide" evidence="3">
    <location>
        <begin position="1"/>
        <end position="22"/>
    </location>
</feature>
<feature type="compositionally biased region" description="Basic residues" evidence="2">
    <location>
        <begin position="231"/>
        <end position="244"/>
    </location>
</feature>
<proteinExistence type="inferred from homology"/>
<evidence type="ECO:0000256" key="3">
    <source>
        <dbReference type="SAM" id="SignalP"/>
    </source>
</evidence>
<keyword evidence="1" id="KW-1133">Transmembrane helix</keyword>
<dbReference type="GO" id="GO:0005789">
    <property type="term" value="C:endoplasmic reticulum membrane"/>
    <property type="evidence" value="ECO:0007669"/>
    <property type="project" value="TreeGrafter"/>
</dbReference>
<keyword evidence="1" id="KW-0472">Membrane</keyword>
<comment type="subcellular location">
    <subcellularLocation>
        <location evidence="1">Membrane</location>
        <topology evidence="1">Multi-pass membrane protein</topology>
    </subcellularLocation>
</comment>
<protein>
    <recommendedName>
        <fullName evidence="1">Receptor expression-enhancing protein</fullName>
    </recommendedName>
</protein>
<dbReference type="Proteomes" id="UP001054945">
    <property type="component" value="Unassembled WGS sequence"/>
</dbReference>
<name>A0AAV4XYU2_CAEEX</name>
<dbReference type="GO" id="GO:0008017">
    <property type="term" value="F:microtubule binding"/>
    <property type="evidence" value="ECO:0007669"/>
    <property type="project" value="TreeGrafter"/>
</dbReference>
<keyword evidence="3" id="KW-0732">Signal</keyword>
<dbReference type="GO" id="GO:0071786">
    <property type="term" value="P:endoplasmic reticulum tubular network organization"/>
    <property type="evidence" value="ECO:0007669"/>
    <property type="project" value="TreeGrafter"/>
</dbReference>
<sequence>MISVLLSRLVLLVFGTLYPAYASYKTVKTKNVRDYVKWMMYWIVFALYTCIEIFTDIFIAFWCPFYYELKIIFVLWLICPATRGSTYIFKKIINPRLSKYETGIDAHIDSLWDHGYDIMRKIGAQGVDYVGHVVLDLLRKGQITAVNFLPKINDVAHNDPVIATSERNPILQNNLDENALDDEDFDILMVETPELYNNPRAVSSSKRQLEESQSDSAQDSDNPQSEELKSIKKRPLRVTTRNKTKASGLRERKKKNAN</sequence>
<feature type="chain" id="PRO_5043697128" description="Receptor expression-enhancing protein" evidence="3">
    <location>
        <begin position="23"/>
        <end position="258"/>
    </location>
</feature>
<feature type="transmembrane region" description="Helical" evidence="1">
    <location>
        <begin position="38"/>
        <end position="62"/>
    </location>
</feature>
<organism evidence="4 5">
    <name type="scientific">Caerostris extrusa</name>
    <name type="common">Bark spider</name>
    <name type="synonym">Caerostris bankana</name>
    <dbReference type="NCBI Taxonomy" id="172846"/>
    <lineage>
        <taxon>Eukaryota</taxon>
        <taxon>Metazoa</taxon>
        <taxon>Ecdysozoa</taxon>
        <taxon>Arthropoda</taxon>
        <taxon>Chelicerata</taxon>
        <taxon>Arachnida</taxon>
        <taxon>Araneae</taxon>
        <taxon>Araneomorphae</taxon>
        <taxon>Entelegynae</taxon>
        <taxon>Araneoidea</taxon>
        <taxon>Araneidae</taxon>
        <taxon>Caerostris</taxon>
    </lineage>
</organism>
<evidence type="ECO:0000313" key="5">
    <source>
        <dbReference type="Proteomes" id="UP001054945"/>
    </source>
</evidence>
<evidence type="ECO:0000256" key="2">
    <source>
        <dbReference type="SAM" id="MobiDB-lite"/>
    </source>
</evidence>
<dbReference type="AlphaFoldDB" id="A0AAV4XYU2"/>
<reference evidence="4 5" key="1">
    <citation type="submission" date="2021-06" db="EMBL/GenBank/DDBJ databases">
        <title>Caerostris extrusa draft genome.</title>
        <authorList>
            <person name="Kono N."/>
            <person name="Arakawa K."/>
        </authorList>
    </citation>
    <scope>NUCLEOTIDE SEQUENCE [LARGE SCALE GENOMIC DNA]</scope>
</reference>
<keyword evidence="1" id="KW-0812">Transmembrane</keyword>
<keyword evidence="4" id="KW-0675">Receptor</keyword>
<feature type="compositionally biased region" description="Low complexity" evidence="2">
    <location>
        <begin position="214"/>
        <end position="225"/>
    </location>
</feature>
<dbReference type="PANTHER" id="PTHR12300:SF117">
    <property type="entry name" value="LP05237P-RELATED"/>
    <property type="match status" value="1"/>
</dbReference>
<dbReference type="GO" id="GO:0005881">
    <property type="term" value="C:cytoplasmic microtubule"/>
    <property type="evidence" value="ECO:0007669"/>
    <property type="project" value="TreeGrafter"/>
</dbReference>
<comment type="similarity">
    <text evidence="1">Belongs to the DP1 family.</text>
</comment>
<dbReference type="InterPro" id="IPR004345">
    <property type="entry name" value="TB2_DP1_HVA22"/>
</dbReference>
<comment type="caution">
    <text evidence="4">The sequence shown here is derived from an EMBL/GenBank/DDBJ whole genome shotgun (WGS) entry which is preliminary data.</text>
</comment>
<evidence type="ECO:0000256" key="1">
    <source>
        <dbReference type="RuleBase" id="RU362006"/>
    </source>
</evidence>
<evidence type="ECO:0000313" key="4">
    <source>
        <dbReference type="EMBL" id="GIY98955.1"/>
    </source>
</evidence>
<keyword evidence="5" id="KW-1185">Reference proteome</keyword>
<dbReference type="PANTHER" id="PTHR12300">
    <property type="entry name" value="HVA22-LIKE PROTEINS"/>
    <property type="match status" value="1"/>
</dbReference>
<gene>
    <name evidence="4" type="primary">REEP2</name>
    <name evidence="4" type="ORF">CEXT_241811</name>
</gene>
<feature type="region of interest" description="Disordered" evidence="2">
    <location>
        <begin position="199"/>
        <end position="258"/>
    </location>
</feature>
<feature type="transmembrane region" description="Helical" evidence="1">
    <location>
        <begin position="69"/>
        <end position="89"/>
    </location>
</feature>
<dbReference type="EMBL" id="BPLR01018363">
    <property type="protein sequence ID" value="GIY98955.1"/>
    <property type="molecule type" value="Genomic_DNA"/>
</dbReference>